<organism evidence="1 2">
    <name type="scientific">Clavispora lusitaniae</name>
    <name type="common">Candida lusitaniae</name>
    <dbReference type="NCBI Taxonomy" id="36911"/>
    <lineage>
        <taxon>Eukaryota</taxon>
        <taxon>Fungi</taxon>
        <taxon>Dikarya</taxon>
        <taxon>Ascomycota</taxon>
        <taxon>Saccharomycotina</taxon>
        <taxon>Pichiomycetes</taxon>
        <taxon>Metschnikowiaceae</taxon>
        <taxon>Clavispora</taxon>
    </lineage>
</organism>
<sequence>MDYNPIPFDHTYILYDPDDILSVASVHFSLLPIYIMVFYTAWFLITREIEPVIVVGGHLINEGINKVVKCLVRQPRPEFHKDFGIGTYGLSYGMPSAHSQFMGFFATYFVCIVLFRVPIKNMGKLIAVVMLYISCLCVASSRVYLLYHTAAQVAVGVTVGAVFGLVFFIISALARDVGIVDCVISWPLVKDFYIKDSYYHCYETFESEFLSYKARIEKKRNVKT</sequence>
<accession>A0ACD0WGU1</accession>
<dbReference type="Proteomes" id="UP000326582">
    <property type="component" value="Chromosome 2"/>
</dbReference>
<dbReference type="EMBL" id="CP038485">
    <property type="protein sequence ID" value="QFZ26591.1"/>
    <property type="molecule type" value="Genomic_DNA"/>
</dbReference>
<proteinExistence type="predicted"/>
<keyword evidence="2" id="KW-1185">Reference proteome</keyword>
<evidence type="ECO:0000313" key="2">
    <source>
        <dbReference type="Proteomes" id="UP000326582"/>
    </source>
</evidence>
<evidence type="ECO:0000313" key="1">
    <source>
        <dbReference type="EMBL" id="QFZ26591.1"/>
    </source>
</evidence>
<name>A0ACD0WGU1_CLALS</name>
<reference evidence="2" key="1">
    <citation type="journal article" date="2019" name="MBio">
        <title>Comparative genomics for the elucidation of multidrug resistance (MDR) in Candida lusitaniae.</title>
        <authorList>
            <person name="Kannan A."/>
            <person name="Asner S.A."/>
            <person name="Trachsel E."/>
            <person name="Kelly S."/>
            <person name="Parker J."/>
            <person name="Sanglard D."/>
        </authorList>
    </citation>
    <scope>NUCLEOTIDE SEQUENCE [LARGE SCALE GENOMIC DNA]</scope>
    <source>
        <strain evidence="2">P1</strain>
    </source>
</reference>
<protein>
    <submittedName>
        <fullName evidence="1">Dolichyldiphosphatase</fullName>
    </submittedName>
</protein>
<gene>
    <name evidence="1" type="ORF">EJF14_20497</name>
</gene>